<dbReference type="PANTHER" id="PTHR37540:SF5">
    <property type="entry name" value="TRANSCRIPTION FACTOR DOMAIN-CONTAINING PROTEIN"/>
    <property type="match status" value="1"/>
</dbReference>
<accession>S8BWE4</accession>
<gene>
    <name evidence="1" type="ORF">H072_6589</name>
</gene>
<dbReference type="Pfam" id="PF11951">
    <property type="entry name" value="Fungal_trans_2"/>
    <property type="match status" value="1"/>
</dbReference>
<organism evidence="1 2">
    <name type="scientific">Dactylellina haptotyla (strain CBS 200.50)</name>
    <name type="common">Nematode-trapping fungus</name>
    <name type="synonym">Monacrosporium haptotylum</name>
    <dbReference type="NCBI Taxonomy" id="1284197"/>
    <lineage>
        <taxon>Eukaryota</taxon>
        <taxon>Fungi</taxon>
        <taxon>Dikarya</taxon>
        <taxon>Ascomycota</taxon>
        <taxon>Pezizomycotina</taxon>
        <taxon>Orbiliomycetes</taxon>
        <taxon>Orbiliales</taxon>
        <taxon>Orbiliaceae</taxon>
        <taxon>Dactylellina</taxon>
    </lineage>
</organism>
<protein>
    <recommendedName>
        <fullName evidence="3">Transcription factor domain-containing protein</fullName>
    </recommendedName>
</protein>
<dbReference type="EMBL" id="AQGS01000464">
    <property type="protein sequence ID" value="EPS39637.1"/>
    <property type="molecule type" value="Genomic_DNA"/>
</dbReference>
<evidence type="ECO:0000313" key="2">
    <source>
        <dbReference type="Proteomes" id="UP000015100"/>
    </source>
</evidence>
<dbReference type="OrthoDB" id="3469225at2759"/>
<dbReference type="STRING" id="1284197.S8BWE4"/>
<dbReference type="eggNOG" id="ENOG502S89D">
    <property type="taxonomic scope" value="Eukaryota"/>
</dbReference>
<evidence type="ECO:0000313" key="1">
    <source>
        <dbReference type="EMBL" id="EPS39637.1"/>
    </source>
</evidence>
<dbReference type="OMA" id="VMQIVNH"/>
<keyword evidence="2" id="KW-1185">Reference proteome</keyword>
<dbReference type="Proteomes" id="UP000015100">
    <property type="component" value="Unassembled WGS sequence"/>
</dbReference>
<dbReference type="HOGENOM" id="CLU_036096_2_0_1"/>
<evidence type="ECO:0008006" key="3">
    <source>
        <dbReference type="Google" id="ProtNLM"/>
    </source>
</evidence>
<reference evidence="1 2" key="1">
    <citation type="journal article" date="2013" name="PLoS Genet.">
        <title>Genomic mechanisms accounting for the adaptation to parasitism in nematode-trapping fungi.</title>
        <authorList>
            <person name="Meerupati T."/>
            <person name="Andersson K.M."/>
            <person name="Friman E."/>
            <person name="Kumar D."/>
            <person name="Tunlid A."/>
            <person name="Ahren D."/>
        </authorList>
    </citation>
    <scope>NUCLEOTIDE SEQUENCE [LARGE SCALE GENOMIC DNA]</scope>
    <source>
        <strain evidence="1 2">CBS 200.50</strain>
    </source>
</reference>
<proteinExistence type="predicted"/>
<comment type="caution">
    <text evidence="1">The sequence shown here is derived from an EMBL/GenBank/DDBJ whole genome shotgun (WGS) entry which is preliminary data.</text>
</comment>
<dbReference type="PANTHER" id="PTHR37540">
    <property type="entry name" value="TRANSCRIPTION FACTOR (ACR-2), PUTATIVE-RELATED-RELATED"/>
    <property type="match status" value="1"/>
</dbReference>
<reference evidence="2" key="2">
    <citation type="submission" date="2013-04" db="EMBL/GenBank/DDBJ databases">
        <title>Genomic mechanisms accounting for the adaptation to parasitism in nematode-trapping fungi.</title>
        <authorList>
            <person name="Ahren D.G."/>
        </authorList>
    </citation>
    <scope>NUCLEOTIDE SEQUENCE [LARGE SCALE GENOMIC DNA]</scope>
    <source>
        <strain evidence="2">CBS 200.50</strain>
    </source>
</reference>
<dbReference type="AlphaFoldDB" id="S8BWE4"/>
<name>S8BWE4_DACHA</name>
<sequence length="505" mass="57018">MSQTSQTRNSAPPSTLAFINVAHPSGLKRHSTEIRKHVMRDIGRARRRPKAKEIPKIQNKDPAITKVGQLRSTAVQIRLSPQLQPEKQAARHLTRLVAGYSPLDETNLHSFLYPMKMEETQLQLIRNMDSKVSQPRRRPLYAICFALMTTDLDAFYLILASSFIADENYVTTQGAFSTPSQKSSMIALAYYNKSIESVKKRILESDALSDDGLLIAVLSFLCYNDKVHNFEQWNIHIAGLERLVALRGGIDELNDGYTRLLTIWQDICGAAALDIVPRFSLPKDVVFHPADYGSLNRSKIFESSLKQLRATSSGFEETVNALDFIAGVSVFINNGATDEKFWDNDIQTARLIICSTHKALTLPRVESENIYPNTLLTQSAIIKEVLRRSLLVFLAYLKARSEFSKAPMELGQHLSNLKILLSLPAFDWSFVPELKLWTIFICSIGLLGEDKKWCGDHIREGVARLNLDGSAGVLKMVKEIIWIEHLVPVEDLRWLCTEIDGTYQR</sequence>
<dbReference type="InterPro" id="IPR021858">
    <property type="entry name" value="Fun_TF"/>
</dbReference>